<evidence type="ECO:0000313" key="1">
    <source>
        <dbReference type="EMBL" id="PFH54474.1"/>
    </source>
</evidence>
<name>A0A2A9NY42_9AGAR</name>
<protein>
    <submittedName>
        <fullName evidence="1">Uncharacterized protein</fullName>
    </submittedName>
</protein>
<proteinExistence type="predicted"/>
<dbReference type="OrthoDB" id="3143640at2759"/>
<dbReference type="EMBL" id="KZ301969">
    <property type="protein sequence ID" value="PFH54474.1"/>
    <property type="molecule type" value="Genomic_DNA"/>
</dbReference>
<organism evidence="1 2">
    <name type="scientific">Amanita thiersii Skay4041</name>
    <dbReference type="NCBI Taxonomy" id="703135"/>
    <lineage>
        <taxon>Eukaryota</taxon>
        <taxon>Fungi</taxon>
        <taxon>Dikarya</taxon>
        <taxon>Basidiomycota</taxon>
        <taxon>Agaricomycotina</taxon>
        <taxon>Agaricomycetes</taxon>
        <taxon>Agaricomycetidae</taxon>
        <taxon>Agaricales</taxon>
        <taxon>Pluteineae</taxon>
        <taxon>Amanitaceae</taxon>
        <taxon>Amanita</taxon>
    </lineage>
</organism>
<gene>
    <name evidence="1" type="ORF">AMATHDRAFT_52075</name>
</gene>
<keyword evidence="2" id="KW-1185">Reference proteome</keyword>
<sequence>MISVLSQSPLLPLSDHQPGLQLNELGTLGSAVEAFTKMLSRSGQTAVRLHCTLPTWSPSYDTYLDLHDINELRSRVLLFIHDLLQSLRSADIVASYSLAPSNLPVCLVWALPPDPTTVQVKIDGDDLLKGVQIRKRDNVLVADLKGASCLIIT</sequence>
<dbReference type="Proteomes" id="UP000242287">
    <property type="component" value="Unassembled WGS sequence"/>
</dbReference>
<reference evidence="1 2" key="1">
    <citation type="submission" date="2014-02" db="EMBL/GenBank/DDBJ databases">
        <title>Transposable element dynamics among asymbiotic and ectomycorrhizal Amanita fungi.</title>
        <authorList>
            <consortium name="DOE Joint Genome Institute"/>
            <person name="Hess J."/>
            <person name="Skrede I."/>
            <person name="Wolfe B."/>
            <person name="LaButti K."/>
            <person name="Ohm R.A."/>
            <person name="Grigoriev I.V."/>
            <person name="Pringle A."/>
        </authorList>
    </citation>
    <scope>NUCLEOTIDE SEQUENCE [LARGE SCALE GENOMIC DNA]</scope>
    <source>
        <strain evidence="1 2">SKay4041</strain>
    </source>
</reference>
<evidence type="ECO:0000313" key="2">
    <source>
        <dbReference type="Proteomes" id="UP000242287"/>
    </source>
</evidence>
<accession>A0A2A9NY42</accession>
<dbReference type="AlphaFoldDB" id="A0A2A9NY42"/>